<keyword evidence="2" id="KW-0812">Transmembrane</keyword>
<dbReference type="PANTHER" id="PTHR31019:SF1">
    <property type="entry name" value="SMALL INTEGRAL MEMBRANE PROTEIN 14"/>
    <property type="match status" value="1"/>
</dbReference>
<dbReference type="InParanoid" id="A0A6J2Y4I6"/>
<dbReference type="GeneID" id="115883639"/>
<dbReference type="AlphaFoldDB" id="A0A6J2Y4I6"/>
<dbReference type="KEGG" id="soy:115883639"/>
<dbReference type="PANTHER" id="PTHR31019">
    <property type="entry name" value="SMALL INTEGRAL MEMBRANE PROTEIN 14"/>
    <property type="match status" value="1"/>
</dbReference>
<evidence type="ECO:0000256" key="2">
    <source>
        <dbReference type="SAM" id="Phobius"/>
    </source>
</evidence>
<accession>A0A6J2Y4I6</accession>
<evidence type="ECO:0000313" key="3">
    <source>
        <dbReference type="Proteomes" id="UP000504635"/>
    </source>
</evidence>
<organism evidence="3 4">
    <name type="scientific">Sitophilus oryzae</name>
    <name type="common">Rice weevil</name>
    <name type="synonym">Curculio oryzae</name>
    <dbReference type="NCBI Taxonomy" id="7048"/>
    <lineage>
        <taxon>Eukaryota</taxon>
        <taxon>Metazoa</taxon>
        <taxon>Ecdysozoa</taxon>
        <taxon>Arthropoda</taxon>
        <taxon>Hexapoda</taxon>
        <taxon>Insecta</taxon>
        <taxon>Pterygota</taxon>
        <taxon>Neoptera</taxon>
        <taxon>Endopterygota</taxon>
        <taxon>Coleoptera</taxon>
        <taxon>Polyphaga</taxon>
        <taxon>Cucujiformia</taxon>
        <taxon>Curculionidae</taxon>
        <taxon>Dryophthorinae</taxon>
        <taxon>Sitophilus</taxon>
    </lineage>
</organism>
<evidence type="ECO:0000313" key="4">
    <source>
        <dbReference type="RefSeq" id="XP_030757874.1"/>
    </source>
</evidence>
<keyword evidence="2" id="KW-1133">Transmembrane helix</keyword>
<feature type="transmembrane region" description="Helical" evidence="2">
    <location>
        <begin position="58"/>
        <end position="75"/>
    </location>
</feature>
<keyword evidence="2" id="KW-0472">Membrane</keyword>
<dbReference type="FunCoup" id="A0A6J2Y4I6">
    <property type="interactions" value="868"/>
</dbReference>
<keyword evidence="3" id="KW-1185">Reference proteome</keyword>
<sequence length="103" mass="11917">MGDEGTGDGFNPCECIWNHEFAMRRLLNVLRNSQALCTDNECFETDSTTQVSQTTSESFYLMTFLIAIGIFLYYFRPRRQMNQTLNKPRRLDLDDSNPPPPVD</sequence>
<proteinExistence type="predicted"/>
<reference evidence="4" key="1">
    <citation type="submission" date="2025-08" db="UniProtKB">
        <authorList>
            <consortium name="RefSeq"/>
        </authorList>
    </citation>
    <scope>IDENTIFICATION</scope>
    <source>
        <tissue evidence="4">Gonads</tissue>
    </source>
</reference>
<dbReference type="Pfam" id="PF11027">
    <property type="entry name" value="DUF2615"/>
    <property type="match status" value="1"/>
</dbReference>
<dbReference type="Proteomes" id="UP000504635">
    <property type="component" value="Unplaced"/>
</dbReference>
<dbReference type="OrthoDB" id="10054061at2759"/>
<dbReference type="GO" id="GO:0005783">
    <property type="term" value="C:endoplasmic reticulum"/>
    <property type="evidence" value="ECO:0007669"/>
    <property type="project" value="TreeGrafter"/>
</dbReference>
<evidence type="ECO:0000256" key="1">
    <source>
        <dbReference type="ARBA" id="ARBA00017902"/>
    </source>
</evidence>
<gene>
    <name evidence="4" type="primary">LOC115883639</name>
</gene>
<protein>
    <recommendedName>
        <fullName evidence="1">Small integral membrane protein 14</fullName>
    </recommendedName>
</protein>
<dbReference type="InterPro" id="IPR020309">
    <property type="entry name" value="Smim-14"/>
</dbReference>
<name>A0A6J2Y4I6_SITOR</name>
<dbReference type="RefSeq" id="XP_030757874.1">
    <property type="nucleotide sequence ID" value="XM_030902014.1"/>
</dbReference>